<dbReference type="SUPFAM" id="SSF50998">
    <property type="entry name" value="Quinoprotein alcohol dehydrogenase-like"/>
    <property type="match status" value="1"/>
</dbReference>
<organism evidence="1 2">
    <name type="scientific">Gordonia pseudamarae</name>
    <dbReference type="NCBI Taxonomy" id="2831662"/>
    <lineage>
        <taxon>Bacteria</taxon>
        <taxon>Bacillati</taxon>
        <taxon>Actinomycetota</taxon>
        <taxon>Actinomycetes</taxon>
        <taxon>Mycobacteriales</taxon>
        <taxon>Gordoniaceae</taxon>
        <taxon>Gordonia</taxon>
    </lineage>
</organism>
<evidence type="ECO:0008006" key="3">
    <source>
        <dbReference type="Google" id="ProtNLM"/>
    </source>
</evidence>
<reference evidence="1" key="1">
    <citation type="journal article" date="2021" name="Nat. Microbiol.">
        <title>Cocultivation of an ultrasmall environmental parasitic bacterium with lytic ability against bacteria associated with wastewater foams.</title>
        <authorList>
            <person name="Batinovic S."/>
            <person name="Rose J.J.A."/>
            <person name="Ratcliffe J."/>
            <person name="Seviour R.J."/>
            <person name="Petrovski S."/>
        </authorList>
    </citation>
    <scope>NUCLEOTIDE SEQUENCE</scope>
    <source>
        <strain evidence="1">CON9</strain>
    </source>
</reference>
<dbReference type="Proteomes" id="UP001059836">
    <property type="component" value="Chromosome"/>
</dbReference>
<evidence type="ECO:0000313" key="2">
    <source>
        <dbReference type="Proteomes" id="UP001059836"/>
    </source>
</evidence>
<name>A0ABX6IIQ6_9ACTN</name>
<proteinExistence type="predicted"/>
<protein>
    <recommendedName>
        <fullName evidence="3">PQQ-binding-like beta-propeller repeat protein</fullName>
    </recommendedName>
</protein>
<keyword evidence="2" id="KW-1185">Reference proteome</keyword>
<sequence length="481" mass="52016">MGRIAGFTLFGLGVVSALVMALIAAVAVPVQLNGTSSRITLKQVEAGESITLTSMPAQPDNRWENDATTLFGQSRSVKYLMIRTADADMAIVAGLSSDQGPAPIMAVDPTDGKPLWDAPSPVLATWCAISRDKKLACLRNDSNSASSTQVAFIDPADGSELRTVTVTAPGSAKIQRAGNGFVVWTRKYDSDGNKSQASIAWVSSDGAKQWNRQPRIGQDDLTLSEAGNVVAVREDTKSASVYQMDTGALLYDSTDDKFAFTEESDKKSRIGSVDVYMSAVPHAGGFAVSYRSIYQSVIKFYDSNGIHIKDIDDIQLPSYADGTESAAVVFQREGKSSDYTTGVIRTTDHSVLWEDSAGFTYSTDVETVAGTFVVESDYENDEKKWQVYKLADGARLATFTTSIYQKIVGSDGERIVFDGDRTSDEPGPGAITAYDSVTGKEVWRVKSTESADDVNLRMVGPYLFWYNASTGTRQASLIRYG</sequence>
<accession>A0ABX6IIQ6</accession>
<evidence type="ECO:0000313" key="1">
    <source>
        <dbReference type="EMBL" id="QHN35739.1"/>
    </source>
</evidence>
<dbReference type="EMBL" id="CP045809">
    <property type="protein sequence ID" value="QHN35739.1"/>
    <property type="molecule type" value="Genomic_DNA"/>
</dbReference>
<gene>
    <name evidence="1" type="ORF">GII31_13520</name>
</gene>
<dbReference type="InterPro" id="IPR011047">
    <property type="entry name" value="Quinoprotein_ADH-like_sf"/>
</dbReference>
<dbReference type="RefSeq" id="WP_213243848.1">
    <property type="nucleotide sequence ID" value="NZ_CP045806.1"/>
</dbReference>